<dbReference type="PRINTS" id="PR00080">
    <property type="entry name" value="SDRFAMILY"/>
</dbReference>
<evidence type="ECO:0000313" key="5">
    <source>
        <dbReference type="EMBL" id="QOS40494.1"/>
    </source>
</evidence>
<sequence length="249" mass="26615">MCDNKIENCEQKKIIVTGASGGIGRAIAVECAKAGYYVICHYNRGKEKAEETLRIICENGGCGELIQFDITNREDCKVKLDELCEKHGALWGVVSNAGVNKDQTFVGLSGEEWDSVVHTNLDSFFNVVQPLAMPMCRKKKGRIITISSVSGVIGNRGQTNYSASKAGIIGATKALAVELASRNITVNAVAPGLIDTDMIKDSPLDMILPGIPMKRVGKPEEVAAAVVFLLSEGAAYITRQVINVNGGIA</sequence>
<dbReference type="InterPro" id="IPR002347">
    <property type="entry name" value="SDR_fam"/>
</dbReference>
<evidence type="ECO:0000313" key="6">
    <source>
        <dbReference type="Proteomes" id="UP000578697"/>
    </source>
</evidence>
<name>A0A840S5K9_9SPIR</name>
<dbReference type="SUPFAM" id="SSF51735">
    <property type="entry name" value="NAD(P)-binding Rossmann-fold domains"/>
    <property type="match status" value="1"/>
</dbReference>
<dbReference type="RefSeq" id="WP_184651226.1">
    <property type="nucleotide sequence ID" value="NZ_JACHFR010000001.1"/>
</dbReference>
<evidence type="ECO:0000313" key="4">
    <source>
        <dbReference type="EMBL" id="MBB5217779.1"/>
    </source>
</evidence>
<comment type="similarity">
    <text evidence="1">Belongs to the short-chain dehydrogenases/reductases (SDR) family.</text>
</comment>
<dbReference type="PANTHER" id="PTHR42879">
    <property type="entry name" value="3-OXOACYL-(ACYL-CARRIER-PROTEIN) REDUCTASE"/>
    <property type="match status" value="1"/>
</dbReference>
<evidence type="ECO:0000313" key="7">
    <source>
        <dbReference type="Proteomes" id="UP000593591"/>
    </source>
</evidence>
<protein>
    <submittedName>
        <fullName evidence="5">3-oxoacyl-ACP reductase FabG</fullName>
        <ecNumber evidence="4 5">1.1.1.100</ecNumber>
    </submittedName>
    <submittedName>
        <fullName evidence="4">3-oxoacyl-[acyl-carrier protein] reductase</fullName>
    </submittedName>
</protein>
<dbReference type="EC" id="1.1.1.100" evidence="4 5"/>
<keyword evidence="2 4" id="KW-0560">Oxidoreductase</keyword>
<evidence type="ECO:0000256" key="2">
    <source>
        <dbReference type="ARBA" id="ARBA00023002"/>
    </source>
</evidence>
<dbReference type="NCBIfam" id="NF009466">
    <property type="entry name" value="PRK12826.1-2"/>
    <property type="match status" value="1"/>
</dbReference>
<feature type="domain" description="Ketoreductase" evidence="3">
    <location>
        <begin position="12"/>
        <end position="197"/>
    </location>
</feature>
<dbReference type="SMART" id="SM00822">
    <property type="entry name" value="PKS_KR"/>
    <property type="match status" value="1"/>
</dbReference>
<evidence type="ECO:0000256" key="1">
    <source>
        <dbReference type="ARBA" id="ARBA00006484"/>
    </source>
</evidence>
<dbReference type="Pfam" id="PF13561">
    <property type="entry name" value="adh_short_C2"/>
    <property type="match status" value="1"/>
</dbReference>
<organism evidence="4 6">
    <name type="scientific">Treponema rectale</name>
    <dbReference type="NCBI Taxonomy" id="744512"/>
    <lineage>
        <taxon>Bacteria</taxon>
        <taxon>Pseudomonadati</taxon>
        <taxon>Spirochaetota</taxon>
        <taxon>Spirochaetia</taxon>
        <taxon>Spirochaetales</taxon>
        <taxon>Treponemataceae</taxon>
        <taxon>Treponema</taxon>
    </lineage>
</organism>
<evidence type="ECO:0000259" key="3">
    <source>
        <dbReference type="SMART" id="SM00822"/>
    </source>
</evidence>
<dbReference type="EMBL" id="JACHFR010000001">
    <property type="protein sequence ID" value="MBB5217779.1"/>
    <property type="molecule type" value="Genomic_DNA"/>
</dbReference>
<dbReference type="NCBIfam" id="NF004200">
    <property type="entry name" value="PRK05653.1-5"/>
    <property type="match status" value="1"/>
</dbReference>
<dbReference type="AlphaFoldDB" id="A0A840S5K9"/>
<dbReference type="FunFam" id="3.40.50.720:FF:000173">
    <property type="entry name" value="3-oxoacyl-[acyl-carrier protein] reductase"/>
    <property type="match status" value="1"/>
</dbReference>
<gene>
    <name evidence="5" type="ORF">DYE49_08490</name>
    <name evidence="4" type="ORF">HNP77_000123</name>
</gene>
<dbReference type="Gene3D" id="3.40.50.720">
    <property type="entry name" value="NAD(P)-binding Rossmann-like Domain"/>
    <property type="match status" value="1"/>
</dbReference>
<reference evidence="5 7" key="1">
    <citation type="submission" date="2018-08" db="EMBL/GenBank/DDBJ databases">
        <title>The first complete genome of Treponema rectale (CHPAT), a commensal spirochete of the bovine rectum.</title>
        <authorList>
            <person name="Staton G.J."/>
            <person name="Clegg S.R."/>
            <person name="Carter S.D."/>
            <person name="Radford A.D."/>
            <person name="Darby A."/>
            <person name="Hall N."/>
            <person name="Birtles R.J."/>
            <person name="Evans N.J."/>
        </authorList>
    </citation>
    <scope>NUCLEOTIDE SEQUENCE [LARGE SCALE GENOMIC DNA]</scope>
    <source>
        <strain evidence="5 7">CHPA</strain>
    </source>
</reference>
<proteinExistence type="inferred from homology"/>
<dbReference type="GO" id="GO:0004316">
    <property type="term" value="F:3-oxoacyl-[acyl-carrier-protein] reductase (NADPH) activity"/>
    <property type="evidence" value="ECO:0007669"/>
    <property type="project" value="UniProtKB-EC"/>
</dbReference>
<dbReference type="InterPro" id="IPR036291">
    <property type="entry name" value="NAD(P)-bd_dom_sf"/>
</dbReference>
<dbReference type="InterPro" id="IPR050259">
    <property type="entry name" value="SDR"/>
</dbReference>
<dbReference type="PANTHER" id="PTHR42879:SF2">
    <property type="entry name" value="3-OXOACYL-[ACYL-CARRIER-PROTEIN] REDUCTASE FABG"/>
    <property type="match status" value="1"/>
</dbReference>
<accession>A0A840S5K9</accession>
<dbReference type="InterPro" id="IPR057326">
    <property type="entry name" value="KR_dom"/>
</dbReference>
<dbReference type="EMBL" id="CP031517">
    <property type="protein sequence ID" value="QOS40494.1"/>
    <property type="molecule type" value="Genomic_DNA"/>
</dbReference>
<dbReference type="KEGG" id="trc:DYE49_08490"/>
<reference evidence="4 6" key="2">
    <citation type="submission" date="2020-08" db="EMBL/GenBank/DDBJ databases">
        <title>Genomic Encyclopedia of Type Strains, Phase IV (KMG-IV): sequencing the most valuable type-strain genomes for metagenomic binning, comparative biology and taxonomic classification.</title>
        <authorList>
            <person name="Goeker M."/>
        </authorList>
    </citation>
    <scope>NUCLEOTIDE SEQUENCE [LARGE SCALE GENOMIC DNA]</scope>
    <source>
        <strain evidence="4 6">DSM 103679</strain>
    </source>
</reference>
<dbReference type="Proteomes" id="UP000578697">
    <property type="component" value="Unassembled WGS sequence"/>
</dbReference>
<dbReference type="PRINTS" id="PR00081">
    <property type="entry name" value="GDHRDH"/>
</dbReference>
<keyword evidence="6" id="KW-1185">Reference proteome</keyword>
<dbReference type="Proteomes" id="UP000593591">
    <property type="component" value="Chromosome"/>
</dbReference>